<evidence type="ECO:0000313" key="2">
    <source>
        <dbReference type="Proteomes" id="UP000268623"/>
    </source>
</evidence>
<accession>A0A3M9XTU2</accession>
<sequence length="138" mass="16008">MKLPKLADLGVSKMQSSRWQKLAELSFDDFERRIEATKYDIRRAAEGVEREPHEKTSRKETRQSVSIFKTTKLRNGSALEDIRWSQLNQLIRNNAFELELLRMIRDAGVPPNPNARLRDIISESEVVDFVRLALGKIQ</sequence>
<dbReference type="AlphaFoldDB" id="A0A3M9XTU2"/>
<organism evidence="1 2">
    <name type="scientific">Methylocystis hirsuta</name>
    <dbReference type="NCBI Taxonomy" id="369798"/>
    <lineage>
        <taxon>Bacteria</taxon>
        <taxon>Pseudomonadati</taxon>
        <taxon>Pseudomonadota</taxon>
        <taxon>Alphaproteobacteria</taxon>
        <taxon>Hyphomicrobiales</taxon>
        <taxon>Methylocystaceae</taxon>
        <taxon>Methylocystis</taxon>
    </lineage>
</organism>
<reference evidence="1 2" key="1">
    <citation type="submission" date="2018-08" db="EMBL/GenBank/DDBJ databases">
        <title>Genome sequence of Methylocystis hirsuta CSC1, a methanotroph able to accumulate PHAs.</title>
        <authorList>
            <person name="Bordel S."/>
            <person name="Rodriguez E."/>
            <person name="Gancedo J."/>
            <person name="Munoz R."/>
        </authorList>
    </citation>
    <scope>NUCLEOTIDE SEQUENCE [LARGE SCALE GENOMIC DNA]</scope>
    <source>
        <strain evidence="1 2">CSC1</strain>
    </source>
</reference>
<comment type="caution">
    <text evidence="1">The sequence shown here is derived from an EMBL/GenBank/DDBJ whole genome shotgun (WGS) entry which is preliminary data.</text>
</comment>
<dbReference type="EMBL" id="QWDD01000001">
    <property type="protein sequence ID" value="RNJ50280.1"/>
    <property type="molecule type" value="Genomic_DNA"/>
</dbReference>
<keyword evidence="2" id="KW-1185">Reference proteome</keyword>
<protein>
    <submittedName>
        <fullName evidence="1">Uncharacterized protein</fullName>
    </submittedName>
</protein>
<dbReference type="Proteomes" id="UP000268623">
    <property type="component" value="Unassembled WGS sequence"/>
</dbReference>
<name>A0A3M9XTU2_9HYPH</name>
<gene>
    <name evidence="1" type="ORF">D1O30_12410</name>
</gene>
<proteinExistence type="predicted"/>
<evidence type="ECO:0000313" key="1">
    <source>
        <dbReference type="EMBL" id="RNJ50280.1"/>
    </source>
</evidence>